<dbReference type="InterPro" id="IPR038727">
    <property type="entry name" value="NadR/Ttd14_AAA_dom"/>
</dbReference>
<protein>
    <submittedName>
        <fullName evidence="2">Nicotinamide riboside kinase</fullName>
    </submittedName>
</protein>
<dbReference type="PANTHER" id="PTHR37512">
    <property type="entry name" value="TRIFUNCTIONAL NAD BIOSYNTHESIS/REGULATOR PROTEIN NADR"/>
    <property type="match status" value="1"/>
</dbReference>
<dbReference type="Proteomes" id="UP000186513">
    <property type="component" value="Unassembled WGS sequence"/>
</dbReference>
<dbReference type="EMBL" id="FPKR01000017">
    <property type="protein sequence ID" value="SFZ79450.1"/>
    <property type="molecule type" value="Genomic_DNA"/>
</dbReference>
<proteinExistence type="predicted"/>
<dbReference type="RefSeq" id="WP_072430109.1">
    <property type="nucleotide sequence ID" value="NZ_FPKR01000017.1"/>
</dbReference>
<keyword evidence="2" id="KW-0808">Transferase</keyword>
<evidence type="ECO:0000313" key="2">
    <source>
        <dbReference type="EMBL" id="SFZ79450.1"/>
    </source>
</evidence>
<gene>
    <name evidence="2" type="ORF">SAMN02745887_03632</name>
</gene>
<reference evidence="2 3" key="1">
    <citation type="submission" date="2016-11" db="EMBL/GenBank/DDBJ databases">
        <authorList>
            <person name="Jaros S."/>
            <person name="Januszkiewicz K."/>
            <person name="Wedrychowicz H."/>
        </authorList>
    </citation>
    <scope>NUCLEOTIDE SEQUENCE [LARGE SCALE GENOMIC DNA]</scope>
    <source>
        <strain evidence="2 3">DSM 18899</strain>
    </source>
</reference>
<dbReference type="InterPro" id="IPR052735">
    <property type="entry name" value="NAD_biosynth-regulator"/>
</dbReference>
<dbReference type="Pfam" id="PF13521">
    <property type="entry name" value="AAA_28"/>
    <property type="match status" value="1"/>
</dbReference>
<keyword evidence="2" id="KW-0418">Kinase</keyword>
<name>A0A1K2HT57_9NEIS</name>
<organism evidence="2 3">
    <name type="scientific">Chitinimonas taiwanensis DSM 18899</name>
    <dbReference type="NCBI Taxonomy" id="1121279"/>
    <lineage>
        <taxon>Bacteria</taxon>
        <taxon>Pseudomonadati</taxon>
        <taxon>Pseudomonadota</taxon>
        <taxon>Betaproteobacteria</taxon>
        <taxon>Neisseriales</taxon>
        <taxon>Chitinibacteraceae</taxon>
        <taxon>Chitinimonas</taxon>
    </lineage>
</organism>
<dbReference type="GO" id="GO:0016301">
    <property type="term" value="F:kinase activity"/>
    <property type="evidence" value="ECO:0007669"/>
    <property type="project" value="UniProtKB-KW"/>
</dbReference>
<keyword evidence="3" id="KW-1185">Reference proteome</keyword>
<sequence>MRKLAIVGAESSGKTTLARELANVLHAPWLPEYARHYFAAKGDTHYGLDDVIAIAQGQRAGEAEPALWQGADQGDWLVCDTNALVCKIWAEVRFGLCPVEIEAAWPAHDYALHILPTPDIVWQPDPLRENPHDRPALFARYQAALQASGAAFCIVSGSPTQRLAQMCAALGIKQP</sequence>
<evidence type="ECO:0000313" key="3">
    <source>
        <dbReference type="Proteomes" id="UP000186513"/>
    </source>
</evidence>
<dbReference type="STRING" id="1121279.SAMN02745887_03632"/>
<dbReference type="Gene3D" id="3.40.50.300">
    <property type="entry name" value="P-loop containing nucleotide triphosphate hydrolases"/>
    <property type="match status" value="1"/>
</dbReference>
<accession>A0A1K2HT57</accession>
<dbReference type="PANTHER" id="PTHR37512:SF1">
    <property type="entry name" value="NADR_TTD14 AAA DOMAIN-CONTAINING PROTEIN"/>
    <property type="match status" value="1"/>
</dbReference>
<dbReference type="InterPro" id="IPR027417">
    <property type="entry name" value="P-loop_NTPase"/>
</dbReference>
<feature type="domain" description="NadR/Ttd14 AAA" evidence="1">
    <location>
        <begin position="4"/>
        <end position="162"/>
    </location>
</feature>
<evidence type="ECO:0000259" key="1">
    <source>
        <dbReference type="Pfam" id="PF13521"/>
    </source>
</evidence>
<dbReference type="SUPFAM" id="SSF52540">
    <property type="entry name" value="P-loop containing nucleoside triphosphate hydrolases"/>
    <property type="match status" value="1"/>
</dbReference>
<dbReference type="AlphaFoldDB" id="A0A1K2HT57"/>